<comment type="caution">
    <text evidence="1">The sequence shown here is derived from an EMBL/GenBank/DDBJ whole genome shotgun (WGS) entry which is preliminary data.</text>
</comment>
<name>A0AC61RR16_9FIRM</name>
<dbReference type="Proteomes" id="UP000304953">
    <property type="component" value="Unassembled WGS sequence"/>
</dbReference>
<sequence>MNSLQKGSILTLLKTDEMSSNYTNNYWFSYKDYLDPADDFTDFCCECLEGKHEYIALIENLINKDKTAKIFVQVYGLDNKDKVITADTLIIFSKLSLVEIKQIFNEPKDIFPSDIGEETDFSQPTFMIGDNGELISITELSHEGQRVYYCWWD</sequence>
<organism evidence="1 2">
    <name type="scientific">Petralouisia muris</name>
    <dbReference type="NCBI Taxonomy" id="3032872"/>
    <lineage>
        <taxon>Bacteria</taxon>
        <taxon>Bacillati</taxon>
        <taxon>Bacillota</taxon>
        <taxon>Clostridia</taxon>
        <taxon>Lachnospirales</taxon>
        <taxon>Lachnospiraceae</taxon>
        <taxon>Petralouisia</taxon>
    </lineage>
</organism>
<keyword evidence="2" id="KW-1185">Reference proteome</keyword>
<reference evidence="1" key="1">
    <citation type="submission" date="2019-04" db="EMBL/GenBank/DDBJ databases">
        <title>Microbes associate with the intestines of laboratory mice.</title>
        <authorList>
            <person name="Navarre W."/>
            <person name="Wong E."/>
            <person name="Huang K."/>
            <person name="Tropini C."/>
            <person name="Ng K."/>
            <person name="Yu B."/>
        </authorList>
    </citation>
    <scope>NUCLEOTIDE SEQUENCE</scope>
    <source>
        <strain evidence="1">NM01_1-7b</strain>
    </source>
</reference>
<gene>
    <name evidence="1" type="ORF">E5329_21195</name>
</gene>
<evidence type="ECO:0000313" key="2">
    <source>
        <dbReference type="Proteomes" id="UP000304953"/>
    </source>
</evidence>
<evidence type="ECO:0000313" key="1">
    <source>
        <dbReference type="EMBL" id="TGY91422.1"/>
    </source>
</evidence>
<accession>A0AC61RR16</accession>
<protein>
    <submittedName>
        <fullName evidence="1">Uncharacterized protein</fullName>
    </submittedName>
</protein>
<proteinExistence type="predicted"/>
<dbReference type="EMBL" id="SRYA01000058">
    <property type="protein sequence ID" value="TGY91422.1"/>
    <property type="molecule type" value="Genomic_DNA"/>
</dbReference>